<keyword evidence="6 9" id="KW-0658">Purine biosynthesis</keyword>
<dbReference type="InterPro" id="IPR001674">
    <property type="entry name" value="GMP_synth_C"/>
</dbReference>
<dbReference type="FunFam" id="3.40.50.880:FF:000001">
    <property type="entry name" value="GMP synthase [glutamine-hydrolyzing]"/>
    <property type="match status" value="1"/>
</dbReference>
<dbReference type="FunFam" id="3.40.50.620:FF:000001">
    <property type="entry name" value="GMP synthase [glutamine-hydrolyzing]"/>
    <property type="match status" value="1"/>
</dbReference>
<dbReference type="Gene3D" id="3.40.50.620">
    <property type="entry name" value="HUPs"/>
    <property type="match status" value="1"/>
</dbReference>
<dbReference type="MEROPS" id="C26.957"/>
<name>B3U4L1_9BACT</name>
<dbReference type="Pfam" id="PF02540">
    <property type="entry name" value="NAD_synthase"/>
    <property type="match status" value="1"/>
</dbReference>
<dbReference type="PRINTS" id="PR00099">
    <property type="entry name" value="CPSGATASE"/>
</dbReference>
<dbReference type="EMBL" id="EU559167">
    <property type="protein sequence ID" value="ACE75578.1"/>
    <property type="molecule type" value="Genomic_DNA"/>
</dbReference>
<evidence type="ECO:0000256" key="1">
    <source>
        <dbReference type="ARBA" id="ARBA00002332"/>
    </source>
</evidence>
<comment type="catalytic activity">
    <reaction evidence="9">
        <text>XMP + L-glutamine + ATP + H2O = GMP + L-glutamate + AMP + diphosphate + 2 H(+)</text>
        <dbReference type="Rhea" id="RHEA:11680"/>
        <dbReference type="ChEBI" id="CHEBI:15377"/>
        <dbReference type="ChEBI" id="CHEBI:15378"/>
        <dbReference type="ChEBI" id="CHEBI:29985"/>
        <dbReference type="ChEBI" id="CHEBI:30616"/>
        <dbReference type="ChEBI" id="CHEBI:33019"/>
        <dbReference type="ChEBI" id="CHEBI:57464"/>
        <dbReference type="ChEBI" id="CHEBI:58115"/>
        <dbReference type="ChEBI" id="CHEBI:58359"/>
        <dbReference type="ChEBI" id="CHEBI:456215"/>
        <dbReference type="EC" id="6.3.5.2"/>
    </reaction>
</comment>
<feature type="active site" evidence="9">
    <location>
        <position position="177"/>
    </location>
</feature>
<dbReference type="GO" id="GO:0005524">
    <property type="term" value="F:ATP binding"/>
    <property type="evidence" value="ECO:0007669"/>
    <property type="project" value="UniProtKB-UniRule"/>
</dbReference>
<dbReference type="InterPro" id="IPR014729">
    <property type="entry name" value="Rossmann-like_a/b/a_fold"/>
</dbReference>
<dbReference type="PROSITE" id="PS51553">
    <property type="entry name" value="GMPS_ATP_PPASE"/>
    <property type="match status" value="1"/>
</dbReference>
<dbReference type="NCBIfam" id="TIGR00884">
    <property type="entry name" value="guaA_Cterm"/>
    <property type="match status" value="1"/>
</dbReference>
<dbReference type="Pfam" id="PF00958">
    <property type="entry name" value="GMP_synt_C"/>
    <property type="match status" value="1"/>
</dbReference>
<dbReference type="PRINTS" id="PR00097">
    <property type="entry name" value="ANTSNTHASEII"/>
</dbReference>
<dbReference type="InterPro" id="IPR029062">
    <property type="entry name" value="Class_I_gatase-like"/>
</dbReference>
<keyword evidence="3 9" id="KW-0436">Ligase</keyword>
<dbReference type="InterPro" id="IPR017926">
    <property type="entry name" value="GATASE"/>
</dbReference>
<keyword evidence="7 9" id="KW-0067">ATP-binding</keyword>
<feature type="binding site" evidence="10">
    <location>
        <begin position="229"/>
        <end position="235"/>
    </location>
    <ligand>
        <name>ATP</name>
        <dbReference type="ChEBI" id="CHEBI:30616"/>
    </ligand>
</feature>
<evidence type="ECO:0000256" key="5">
    <source>
        <dbReference type="ARBA" id="ARBA00022749"/>
    </source>
</evidence>
<dbReference type="InterPro" id="IPR022955">
    <property type="entry name" value="GMP_synthase"/>
</dbReference>
<dbReference type="FunFam" id="3.30.300.10:FF:000002">
    <property type="entry name" value="GMP synthase [glutamine-hydrolyzing]"/>
    <property type="match status" value="1"/>
</dbReference>
<dbReference type="Pfam" id="PF00117">
    <property type="entry name" value="GATase"/>
    <property type="match status" value="1"/>
</dbReference>
<keyword evidence="14" id="KW-1185">Reference proteome</keyword>
<dbReference type="PANTHER" id="PTHR11922">
    <property type="entry name" value="GMP SYNTHASE-RELATED"/>
    <property type="match status" value="1"/>
</dbReference>
<dbReference type="SUPFAM" id="SSF52402">
    <property type="entry name" value="Adenine nucleotide alpha hydrolases-like"/>
    <property type="match status" value="1"/>
</dbReference>
<dbReference type="HOGENOM" id="CLU_014340_0_5_0"/>
<comment type="pathway">
    <text evidence="2 9">Purine metabolism; GMP biosynthesis; GMP from XMP (L-Gln route): step 1/1.</text>
</comment>
<dbReference type="eggNOG" id="COG0519">
    <property type="taxonomic scope" value="Bacteria"/>
</dbReference>
<reference evidence="13" key="3">
    <citation type="submission" date="2010-03" db="EMBL/GenBank/DDBJ databases">
        <authorList>
            <person name="Genoscope - CEA"/>
        </authorList>
    </citation>
    <scope>NUCLEOTIDE SEQUENCE</scope>
</reference>
<dbReference type="PROSITE" id="PS51273">
    <property type="entry name" value="GATASE_TYPE_1"/>
    <property type="match status" value="1"/>
</dbReference>
<dbReference type="STRING" id="330214.NIDE1422"/>
<evidence type="ECO:0000313" key="12">
    <source>
        <dbReference type="EMBL" id="ACE75578.1"/>
    </source>
</evidence>
<dbReference type="EC" id="6.3.5.2" evidence="9"/>
<dbReference type="UniPathway" id="UPA00189">
    <property type="reaction ID" value="UER00296"/>
</dbReference>
<evidence type="ECO:0000256" key="9">
    <source>
        <dbReference type="HAMAP-Rule" id="MF_00344"/>
    </source>
</evidence>
<feature type="domain" description="GMPS ATP-PPase" evidence="11">
    <location>
        <begin position="202"/>
        <end position="393"/>
    </location>
</feature>
<gene>
    <name evidence="9 12" type="primary">guaA</name>
    <name evidence="13" type="ORF">NIDE1422</name>
</gene>
<comment type="subunit">
    <text evidence="9">Homodimer.</text>
</comment>
<evidence type="ECO:0000256" key="6">
    <source>
        <dbReference type="ARBA" id="ARBA00022755"/>
    </source>
</evidence>
<dbReference type="InterPro" id="IPR022310">
    <property type="entry name" value="NAD/GMP_synthase"/>
</dbReference>
<dbReference type="NCBIfam" id="TIGR00888">
    <property type="entry name" value="guaA_Nterm"/>
    <property type="match status" value="1"/>
</dbReference>
<evidence type="ECO:0000256" key="4">
    <source>
        <dbReference type="ARBA" id="ARBA00022741"/>
    </source>
</evidence>
<evidence type="ECO:0000256" key="3">
    <source>
        <dbReference type="ARBA" id="ARBA00022598"/>
    </source>
</evidence>
<dbReference type="NCBIfam" id="NF000848">
    <property type="entry name" value="PRK00074.1"/>
    <property type="match status" value="1"/>
</dbReference>
<dbReference type="SUPFAM" id="SSF54810">
    <property type="entry name" value="GMP synthetase C-terminal dimerisation domain"/>
    <property type="match status" value="1"/>
</dbReference>
<evidence type="ECO:0000259" key="11">
    <source>
        <dbReference type="PROSITE" id="PS51553"/>
    </source>
</evidence>
<dbReference type="InterPro" id="IPR004739">
    <property type="entry name" value="GMP_synth_GATase"/>
</dbReference>
<protein>
    <recommendedName>
        <fullName evidence="9">GMP synthase [glutamine-hydrolyzing]</fullName>
        <ecNumber evidence="9">6.3.5.2</ecNumber>
    </recommendedName>
    <alternativeName>
        <fullName evidence="9">GMP synthetase</fullName>
    </alternativeName>
    <alternativeName>
        <fullName evidence="9">Glutamine amidotransferase</fullName>
    </alternativeName>
</protein>
<keyword evidence="4 9" id="KW-0547">Nucleotide-binding</keyword>
<dbReference type="HAMAP" id="MF_00344">
    <property type="entry name" value="GMP_synthase"/>
    <property type="match status" value="1"/>
</dbReference>
<dbReference type="OrthoDB" id="9802219at2"/>
<keyword evidence="8 9" id="KW-0315">Glutamine amidotransferase</keyword>
<evidence type="ECO:0000256" key="7">
    <source>
        <dbReference type="ARBA" id="ARBA00022840"/>
    </source>
</evidence>
<dbReference type="AlphaFoldDB" id="B3U4L1"/>
<dbReference type="SUPFAM" id="SSF52317">
    <property type="entry name" value="Class I glutamine amidotransferase-like"/>
    <property type="match status" value="1"/>
</dbReference>
<reference evidence="12" key="1">
    <citation type="journal article" date="2008" name="Environ. Microbiol.">
        <title>Environmental genomics reveals a functional chlorite dismutase in the nitrite-oxidizing bacterium 'Candidatus Nitrospira defluvii'.</title>
        <authorList>
            <person name="Maixner F."/>
            <person name="Wagner M."/>
            <person name="Lucker S."/>
            <person name="Pelletier E."/>
            <person name="Schmitz-Esser S."/>
            <person name="Hace K."/>
            <person name="Spieck E."/>
            <person name="Konrat R."/>
            <person name="Le Paslier D."/>
            <person name="Daims H."/>
        </authorList>
    </citation>
    <scope>NUCLEOTIDE SEQUENCE</scope>
</reference>
<evidence type="ECO:0000313" key="14">
    <source>
        <dbReference type="Proteomes" id="UP000001660"/>
    </source>
</evidence>
<dbReference type="EMBL" id="FP929003">
    <property type="protein sequence ID" value="CBK41171.1"/>
    <property type="molecule type" value="Genomic_DNA"/>
</dbReference>
<dbReference type="GO" id="GO:0003921">
    <property type="term" value="F:GMP synthase activity"/>
    <property type="evidence" value="ECO:0007669"/>
    <property type="project" value="InterPro"/>
</dbReference>
<evidence type="ECO:0000313" key="13">
    <source>
        <dbReference type="EMBL" id="CBK41171.1"/>
    </source>
</evidence>
<dbReference type="CDD" id="cd01997">
    <property type="entry name" value="GMP_synthase_C"/>
    <property type="match status" value="1"/>
</dbReference>
<dbReference type="InterPro" id="IPR025777">
    <property type="entry name" value="GMPS_ATP_PPase_dom"/>
</dbReference>
<dbReference type="Gene3D" id="3.30.300.10">
    <property type="match status" value="1"/>
</dbReference>
<accession>B3U4L1</accession>
<dbReference type="Gene3D" id="3.40.50.880">
    <property type="match status" value="1"/>
</dbReference>
<feature type="active site" evidence="9">
    <location>
        <position position="175"/>
    </location>
</feature>
<sequence length="518" mass="57957">MELWHDRILVLDFGSQYTQLIARRIREAQVYSQILPCTVPLATVLAYRPKGIVLSGGPSSVYDKKAPSVSKQLFEQGIPILGICYGMQLVTHLQGGEVEKAPHREFGRAELTLDDRSDLFKGIGTRGSTVVWMSHGDRIERMPPGFRSIAHTENSPIAAMKRHDAKQRIYCLQFHPEVAHTVEGATILKNFVYDICGCKPTWTMRSYVETAVEQIRQQVGTERVICALSGGVDSSVAAALTHRAVGDQLTCVFVDNGVLRTGERDQVEKTFASQMHLNMRILDRTSQFLTGLKNVTDPERKRKIIGRLFIKNFEVESKKLKGIKYLVQGTLYPDVIESVSFKGPSATIKTHHNVGGLPTRMKLKLVEPLRELFKDEVRVLGQELGLPDEIIWRQPFPGPGLAIRVLGAVTKERLAILRGAETIVDQEIRAAGLYREIWQAFAVLLPIRTVGVMGDQRTYEYVIAIRAVTSLDGMTADWAKIPNEVLGKMSSRIINEVKGVNRVVYDISSKPPSTIEWE</sequence>
<reference evidence="13 14" key="2">
    <citation type="journal article" date="2010" name="Proc. Natl. Acad. Sci. U.S.A.">
        <title>A Nitrospira metagenome illuminates the physiology and evolution of globally important nitrite-oxidizing bacteria.</title>
        <authorList>
            <person name="Lucker S."/>
            <person name="Wagner M."/>
            <person name="Maixner F."/>
            <person name="Pelletier E."/>
            <person name="Koch H."/>
            <person name="Vacherie B."/>
            <person name="Rattei T."/>
            <person name="Sinninghe Damste J."/>
            <person name="Spieck E."/>
            <person name="Le Paslier D."/>
            <person name="Daims H."/>
        </authorList>
    </citation>
    <scope>NUCLEOTIDE SEQUENCE [LARGE SCALE GENOMIC DNA]</scope>
</reference>
<proteinExistence type="inferred from homology"/>
<evidence type="ECO:0000256" key="8">
    <source>
        <dbReference type="ARBA" id="ARBA00022962"/>
    </source>
</evidence>
<dbReference type="eggNOG" id="COG0518">
    <property type="taxonomic scope" value="Bacteria"/>
</dbReference>
<dbReference type="Proteomes" id="UP000001660">
    <property type="component" value="Chromosome"/>
</dbReference>
<dbReference type="CDD" id="cd01742">
    <property type="entry name" value="GATase1_GMP_Synthase"/>
    <property type="match status" value="1"/>
</dbReference>
<comment type="function">
    <text evidence="1 9">Catalyzes the synthesis of GMP from XMP.</text>
</comment>
<feature type="active site" description="Nucleophile" evidence="9">
    <location>
        <position position="84"/>
    </location>
</feature>
<keyword evidence="5 9" id="KW-0332">GMP biosynthesis</keyword>
<dbReference type="PRINTS" id="PR00096">
    <property type="entry name" value="GATASE"/>
</dbReference>
<evidence type="ECO:0000256" key="10">
    <source>
        <dbReference type="PROSITE-ProRule" id="PRU00886"/>
    </source>
</evidence>
<dbReference type="GO" id="GO:0005829">
    <property type="term" value="C:cytosol"/>
    <property type="evidence" value="ECO:0007669"/>
    <property type="project" value="TreeGrafter"/>
</dbReference>
<evidence type="ECO:0000256" key="2">
    <source>
        <dbReference type="ARBA" id="ARBA00005153"/>
    </source>
</evidence>
<dbReference type="KEGG" id="nde:NIDE1422"/>
<dbReference type="PANTHER" id="PTHR11922:SF2">
    <property type="entry name" value="GMP SYNTHASE [GLUTAMINE-HYDROLYZING]"/>
    <property type="match status" value="1"/>
</dbReference>
<organism evidence="12">
    <name type="scientific">Nitrospira defluvii</name>
    <dbReference type="NCBI Taxonomy" id="330214"/>
    <lineage>
        <taxon>Bacteria</taxon>
        <taxon>Pseudomonadati</taxon>
        <taxon>Nitrospirota</taxon>
        <taxon>Nitrospiria</taxon>
        <taxon>Nitrospirales</taxon>
        <taxon>Nitrospiraceae</taxon>
        <taxon>Nitrospira</taxon>
    </lineage>
</organism>